<organism evidence="1 2">
    <name type="scientific">Naganishia adeliensis</name>
    <dbReference type="NCBI Taxonomy" id="92952"/>
    <lineage>
        <taxon>Eukaryota</taxon>
        <taxon>Fungi</taxon>
        <taxon>Dikarya</taxon>
        <taxon>Basidiomycota</taxon>
        <taxon>Agaricomycotina</taxon>
        <taxon>Tremellomycetes</taxon>
        <taxon>Filobasidiales</taxon>
        <taxon>Filobasidiaceae</taxon>
        <taxon>Naganishia</taxon>
    </lineage>
</organism>
<dbReference type="EMBL" id="JASBWS010000132">
    <property type="protein sequence ID" value="KAJ9094880.1"/>
    <property type="molecule type" value="Genomic_DNA"/>
</dbReference>
<accession>A0ACC2V6X8</accession>
<protein>
    <submittedName>
        <fullName evidence="1">Uncharacterized protein</fullName>
    </submittedName>
</protein>
<name>A0ACC2V6X8_9TREE</name>
<reference evidence="1" key="1">
    <citation type="submission" date="2023-04" db="EMBL/GenBank/DDBJ databases">
        <title>Draft Genome sequencing of Naganishia species isolated from polar environments using Oxford Nanopore Technology.</title>
        <authorList>
            <person name="Leo P."/>
            <person name="Venkateswaran K."/>
        </authorList>
    </citation>
    <scope>NUCLEOTIDE SEQUENCE</scope>
    <source>
        <strain evidence="1">MNA-CCFEE 5262</strain>
    </source>
</reference>
<proteinExistence type="predicted"/>
<sequence>MKFSSLFLLALPLASAHGLKARQDATETANEVGEALSQADPSNAADCLTICSMAAMADSCAPEDSRCLCNDDGWTTSLTTCNRVCTQNIVGDIFYALKEACKRVGAPPHSEPPYGWTLTESSNPVSTVTGADGSVSTVSCSLSARSDHLTNSAIAAASSVIVHTTWPTSAAGVPTSGPSSSPAAAEVVKTTSATASVASATAAGAGAGASAAAGTTTSGAEMMRVGGMGLLVAVIGGTVALGI</sequence>
<gene>
    <name evidence="1" type="ORF">QFC20_006791</name>
</gene>
<comment type="caution">
    <text evidence="1">The sequence shown here is derived from an EMBL/GenBank/DDBJ whole genome shotgun (WGS) entry which is preliminary data.</text>
</comment>
<keyword evidence="2" id="KW-1185">Reference proteome</keyword>
<evidence type="ECO:0000313" key="1">
    <source>
        <dbReference type="EMBL" id="KAJ9094880.1"/>
    </source>
</evidence>
<dbReference type="Proteomes" id="UP001230649">
    <property type="component" value="Unassembled WGS sequence"/>
</dbReference>
<evidence type="ECO:0000313" key="2">
    <source>
        <dbReference type="Proteomes" id="UP001230649"/>
    </source>
</evidence>